<evidence type="ECO:0000256" key="8">
    <source>
        <dbReference type="ARBA" id="ARBA00022989"/>
    </source>
</evidence>
<dbReference type="InterPro" id="IPR018303">
    <property type="entry name" value="ATPase_P-typ_P_site"/>
</dbReference>
<evidence type="ECO:0000256" key="6">
    <source>
        <dbReference type="ARBA" id="ARBA00022840"/>
    </source>
</evidence>
<dbReference type="InterPro" id="IPR023299">
    <property type="entry name" value="ATPase_P-typ_cyto_dom_N"/>
</dbReference>
<accession>A0A9E8HK99</accession>
<dbReference type="NCBIfam" id="TIGR01494">
    <property type="entry name" value="ATPase_P-type"/>
    <property type="match status" value="3"/>
</dbReference>
<evidence type="ECO:0000256" key="1">
    <source>
        <dbReference type="ARBA" id="ARBA00004651"/>
    </source>
</evidence>
<protein>
    <submittedName>
        <fullName evidence="12">Cation-translocating P-type ATPase</fullName>
    </submittedName>
</protein>
<dbReference type="SMART" id="SM00831">
    <property type="entry name" value="Cation_ATPase_N"/>
    <property type="match status" value="1"/>
</dbReference>
<sequence length="899" mass="96610">MKWYSVSVDEAIEKLDSNQLSGLPQDVSSARIEKFGLNELSGEEKTPWYMLLFNQLKSPLIIILFIGALLSLYTGHMIDAIAIAVIVLINVLISFVQEINMQKSMDSLNDMSAPTALVRSGGEWCKKLASNIVPGDIVKLDTGSIVPADMRLIEATQLQIDEAALTGESVPSEKDIAAIAEQEVPLGDQLNMAFMGTVVSTGHGIGIVVGTGMDTQMGQIATMLYSAEETKTPMQQRVDALSRILIAAALIIVAAIIGIGIHQGMEWIEIINTGISLTVAAIPEGLVTVVTIVLTLGAKRMVVNKALTRKLASVETLGSSTVICSDKTGTLTQNKMQVLSIYSGGDYFSVTGEGYEPVGKFLDNSDGEVDAQETRSLLHLLKMSAACNDAILVSENGQHSIQGMPTEGALAVVAAKAGITKQSVLDEGSELLKSFPFDSTRKLMSVIAKAADGNYYLVAKGAPDVILKRSVSVFSGDEAQPLTDESAQPALDAMHSFSARALRTLAVAFKQIDESDLGKPQEELESDFTFLGIHGIMDPPRIEVPVAVDECHTAGIRTIMITGDHAGTAEAIAKQIGVKRNESENVITGTELDALSDKELEERVKNTVVFARVTPKHKLRIVKALQSNGEVVAMTGDGVNDAPALRSANIGVAMGITGTDVAKDAADLILLDDNFSTIVKAVREGRRIYDNMRKFIRQALTANVSEVSALLFAFLLMGDDPLLTLAPLMILWVNLVSDGIPALALGVDNEEPGIMQRKPVAGSEGFFADSLASKILLRGLVMGFITYYLFQVALDNGATLAYAQTVAFMTLIFGQIFHIFDARTFTSLFRRSPFSNKYLLVAVAGSLLLSLGLIYSPLGSLVFGTVPLQFKHLLMVFCIAALPTFVLSGLKEVFRLKWV</sequence>
<dbReference type="PROSITE" id="PS00154">
    <property type="entry name" value="ATPASE_E1_E2"/>
    <property type="match status" value="1"/>
</dbReference>
<dbReference type="GO" id="GO:0005886">
    <property type="term" value="C:plasma membrane"/>
    <property type="evidence" value="ECO:0007669"/>
    <property type="project" value="UniProtKB-SubCell"/>
</dbReference>
<feature type="transmembrane region" description="Helical" evidence="10">
    <location>
        <begin position="274"/>
        <end position="296"/>
    </location>
</feature>
<evidence type="ECO:0000313" key="13">
    <source>
        <dbReference type="Proteomes" id="UP001164472"/>
    </source>
</evidence>
<evidence type="ECO:0000256" key="5">
    <source>
        <dbReference type="ARBA" id="ARBA00022741"/>
    </source>
</evidence>
<dbReference type="InterPro" id="IPR023298">
    <property type="entry name" value="ATPase_P-typ_TM_dom_sf"/>
</dbReference>
<dbReference type="Pfam" id="PF08282">
    <property type="entry name" value="Hydrolase_3"/>
    <property type="match status" value="1"/>
</dbReference>
<name>A0A9E8HK99_9ALTE</name>
<feature type="transmembrane region" description="Helical" evidence="10">
    <location>
        <begin position="838"/>
        <end position="858"/>
    </location>
</feature>
<feature type="transmembrane region" description="Helical" evidence="10">
    <location>
        <begin position="775"/>
        <end position="794"/>
    </location>
</feature>
<dbReference type="InterPro" id="IPR006068">
    <property type="entry name" value="ATPase_P-typ_cation-transptr_C"/>
</dbReference>
<evidence type="ECO:0000256" key="4">
    <source>
        <dbReference type="ARBA" id="ARBA00022692"/>
    </source>
</evidence>
<dbReference type="RefSeq" id="WP_251810334.1">
    <property type="nucleotide sequence ID" value="NZ_CP101527.1"/>
</dbReference>
<keyword evidence="6" id="KW-0067">ATP-binding</keyword>
<dbReference type="GO" id="GO:1990573">
    <property type="term" value="P:potassium ion import across plasma membrane"/>
    <property type="evidence" value="ECO:0007669"/>
    <property type="project" value="TreeGrafter"/>
</dbReference>
<dbReference type="SFLD" id="SFLDG00002">
    <property type="entry name" value="C1.7:_P-type_atpase_like"/>
    <property type="match status" value="1"/>
</dbReference>
<feature type="transmembrane region" description="Helical" evidence="10">
    <location>
        <begin position="870"/>
        <end position="890"/>
    </location>
</feature>
<dbReference type="InterPro" id="IPR008250">
    <property type="entry name" value="ATPase_P-typ_transduc_dom_A_sf"/>
</dbReference>
<dbReference type="InterPro" id="IPR023214">
    <property type="entry name" value="HAD_sf"/>
</dbReference>
<comment type="subcellular location">
    <subcellularLocation>
        <location evidence="1">Cell membrane</location>
        <topology evidence="1">Multi-pass membrane protein</topology>
    </subcellularLocation>
</comment>
<organism evidence="12 13">
    <name type="scientific">Alkalimarinus sediminis</name>
    <dbReference type="NCBI Taxonomy" id="1632866"/>
    <lineage>
        <taxon>Bacteria</taxon>
        <taxon>Pseudomonadati</taxon>
        <taxon>Pseudomonadota</taxon>
        <taxon>Gammaproteobacteria</taxon>
        <taxon>Alteromonadales</taxon>
        <taxon>Alteromonadaceae</taxon>
        <taxon>Alkalimarinus</taxon>
    </lineage>
</organism>
<dbReference type="SUPFAM" id="SSF81660">
    <property type="entry name" value="Metal cation-transporting ATPase, ATP-binding domain N"/>
    <property type="match status" value="1"/>
</dbReference>
<dbReference type="Pfam" id="PF13246">
    <property type="entry name" value="Cation_ATPase"/>
    <property type="match status" value="1"/>
</dbReference>
<dbReference type="Proteomes" id="UP001164472">
    <property type="component" value="Chromosome"/>
</dbReference>
<comment type="similarity">
    <text evidence="2">Belongs to the cation transport ATPase (P-type) (TC 3.A.3) family. Type IIA subfamily.</text>
</comment>
<evidence type="ECO:0000313" key="12">
    <source>
        <dbReference type="EMBL" id="UZW74907.1"/>
    </source>
</evidence>
<keyword evidence="7" id="KW-1278">Translocase</keyword>
<gene>
    <name evidence="12" type="ORF">NNL22_18085</name>
</gene>
<feature type="transmembrane region" description="Helical" evidence="10">
    <location>
        <begin position="48"/>
        <end position="70"/>
    </location>
</feature>
<dbReference type="Gene3D" id="1.20.1110.10">
    <property type="entry name" value="Calcium-transporting ATPase, transmembrane domain"/>
    <property type="match status" value="1"/>
</dbReference>
<dbReference type="SUPFAM" id="SSF81653">
    <property type="entry name" value="Calcium ATPase, transduction domain A"/>
    <property type="match status" value="1"/>
</dbReference>
<dbReference type="InterPro" id="IPR036412">
    <property type="entry name" value="HAD-like_sf"/>
</dbReference>
<dbReference type="KEGG" id="asem:NNL22_18085"/>
<keyword evidence="9 10" id="KW-0472">Membrane</keyword>
<dbReference type="GO" id="GO:0036376">
    <property type="term" value="P:sodium ion export across plasma membrane"/>
    <property type="evidence" value="ECO:0007669"/>
    <property type="project" value="TreeGrafter"/>
</dbReference>
<dbReference type="SUPFAM" id="SSF56784">
    <property type="entry name" value="HAD-like"/>
    <property type="match status" value="1"/>
</dbReference>
<dbReference type="SUPFAM" id="SSF81665">
    <property type="entry name" value="Calcium ATPase, transmembrane domain M"/>
    <property type="match status" value="1"/>
</dbReference>
<keyword evidence="4 10" id="KW-0812">Transmembrane</keyword>
<keyword evidence="3" id="KW-1003">Cell membrane</keyword>
<feature type="transmembrane region" description="Helical" evidence="10">
    <location>
        <begin position="76"/>
        <end position="96"/>
    </location>
</feature>
<dbReference type="Pfam" id="PF00122">
    <property type="entry name" value="E1-E2_ATPase"/>
    <property type="match status" value="1"/>
</dbReference>
<keyword evidence="13" id="KW-1185">Reference proteome</keyword>
<dbReference type="PRINTS" id="PR00119">
    <property type="entry name" value="CATATPASE"/>
</dbReference>
<dbReference type="FunFam" id="3.40.50.1000:FF:000001">
    <property type="entry name" value="Phospholipid-transporting ATPase IC"/>
    <property type="match status" value="1"/>
</dbReference>
<dbReference type="AlphaFoldDB" id="A0A9E8HK99"/>
<feature type="transmembrane region" description="Helical" evidence="10">
    <location>
        <begin position="240"/>
        <end position="262"/>
    </location>
</feature>
<feature type="transmembrane region" description="Helical" evidence="10">
    <location>
        <begin position="695"/>
        <end position="717"/>
    </location>
</feature>
<evidence type="ECO:0000256" key="10">
    <source>
        <dbReference type="SAM" id="Phobius"/>
    </source>
</evidence>
<dbReference type="Gene3D" id="3.40.1110.10">
    <property type="entry name" value="Calcium-transporting ATPase, cytoplasmic domain N"/>
    <property type="match status" value="1"/>
</dbReference>
<dbReference type="EMBL" id="CP101527">
    <property type="protein sequence ID" value="UZW74907.1"/>
    <property type="molecule type" value="Genomic_DNA"/>
</dbReference>
<dbReference type="PRINTS" id="PR00120">
    <property type="entry name" value="HATPASE"/>
</dbReference>
<keyword evidence="5" id="KW-0547">Nucleotide-binding</keyword>
<dbReference type="InterPro" id="IPR044492">
    <property type="entry name" value="P_typ_ATPase_HD_dom"/>
</dbReference>
<dbReference type="Pfam" id="PF00689">
    <property type="entry name" value="Cation_ATPase_C"/>
    <property type="match status" value="1"/>
</dbReference>
<feature type="transmembrane region" description="Helical" evidence="10">
    <location>
        <begin position="729"/>
        <end position="747"/>
    </location>
</feature>
<dbReference type="SFLD" id="SFLDS00003">
    <property type="entry name" value="Haloacid_Dehalogenase"/>
    <property type="match status" value="1"/>
</dbReference>
<dbReference type="GO" id="GO:0005524">
    <property type="term" value="F:ATP binding"/>
    <property type="evidence" value="ECO:0007669"/>
    <property type="project" value="UniProtKB-KW"/>
</dbReference>
<keyword evidence="8 10" id="KW-1133">Transmembrane helix</keyword>
<reference evidence="12" key="1">
    <citation type="submission" date="2022-07" db="EMBL/GenBank/DDBJ databases">
        <title>Alkalimarinus sp. nov., isolated from gut of a Alitta virens.</title>
        <authorList>
            <person name="Yang A.I."/>
            <person name="Shin N.-R."/>
        </authorList>
    </citation>
    <scope>NUCLEOTIDE SEQUENCE</scope>
    <source>
        <strain evidence="12">FA028</strain>
    </source>
</reference>
<dbReference type="SFLD" id="SFLDF00027">
    <property type="entry name" value="p-type_atpase"/>
    <property type="match status" value="1"/>
</dbReference>
<feature type="domain" description="Cation-transporting P-type ATPase N-terminal" evidence="11">
    <location>
        <begin position="2"/>
        <end position="76"/>
    </location>
</feature>
<dbReference type="Gene3D" id="2.70.150.10">
    <property type="entry name" value="Calcium-transporting ATPase, cytoplasmic transduction domain A"/>
    <property type="match status" value="1"/>
</dbReference>
<dbReference type="GO" id="GO:0005391">
    <property type="term" value="F:P-type sodium:potassium-exchanging transporter activity"/>
    <property type="evidence" value="ECO:0007669"/>
    <property type="project" value="TreeGrafter"/>
</dbReference>
<dbReference type="Gene3D" id="3.40.50.1000">
    <property type="entry name" value="HAD superfamily/HAD-like"/>
    <property type="match status" value="1"/>
</dbReference>
<dbReference type="GO" id="GO:0030007">
    <property type="term" value="P:intracellular potassium ion homeostasis"/>
    <property type="evidence" value="ECO:0007669"/>
    <property type="project" value="TreeGrafter"/>
</dbReference>
<dbReference type="InterPro" id="IPR004014">
    <property type="entry name" value="ATPase_P-typ_cation-transptr_N"/>
</dbReference>
<dbReference type="InterPro" id="IPR001757">
    <property type="entry name" value="P_typ_ATPase"/>
</dbReference>
<evidence type="ECO:0000259" key="11">
    <source>
        <dbReference type="SMART" id="SM00831"/>
    </source>
</evidence>
<evidence type="ECO:0000256" key="2">
    <source>
        <dbReference type="ARBA" id="ARBA00005675"/>
    </source>
</evidence>
<dbReference type="FunFam" id="3.40.50.1000:FF:000028">
    <property type="entry name" value="Calcium-transporting P-type ATPase, putative"/>
    <property type="match status" value="1"/>
</dbReference>
<dbReference type="InterPro" id="IPR050510">
    <property type="entry name" value="Cation_transp_ATPase_P-type"/>
</dbReference>
<proteinExistence type="inferred from homology"/>
<dbReference type="PANTHER" id="PTHR43294">
    <property type="entry name" value="SODIUM/POTASSIUM-TRANSPORTING ATPASE SUBUNIT ALPHA"/>
    <property type="match status" value="1"/>
</dbReference>
<dbReference type="Pfam" id="PF00690">
    <property type="entry name" value="Cation_ATPase_N"/>
    <property type="match status" value="1"/>
</dbReference>
<evidence type="ECO:0000256" key="9">
    <source>
        <dbReference type="ARBA" id="ARBA00023136"/>
    </source>
</evidence>
<dbReference type="PANTHER" id="PTHR43294:SF21">
    <property type="entry name" value="CATION TRANSPORTING ATPASE"/>
    <property type="match status" value="1"/>
</dbReference>
<evidence type="ECO:0000256" key="7">
    <source>
        <dbReference type="ARBA" id="ARBA00022967"/>
    </source>
</evidence>
<dbReference type="GO" id="GO:0006883">
    <property type="term" value="P:intracellular sodium ion homeostasis"/>
    <property type="evidence" value="ECO:0007669"/>
    <property type="project" value="TreeGrafter"/>
</dbReference>
<dbReference type="InterPro" id="IPR059000">
    <property type="entry name" value="ATPase_P-type_domA"/>
</dbReference>
<evidence type="ECO:0000256" key="3">
    <source>
        <dbReference type="ARBA" id="ARBA00022475"/>
    </source>
</evidence>
<dbReference type="GO" id="GO:1902600">
    <property type="term" value="P:proton transmembrane transport"/>
    <property type="evidence" value="ECO:0007669"/>
    <property type="project" value="TreeGrafter"/>
</dbReference>
<dbReference type="GO" id="GO:0016887">
    <property type="term" value="F:ATP hydrolysis activity"/>
    <property type="evidence" value="ECO:0007669"/>
    <property type="project" value="InterPro"/>
</dbReference>
<feature type="transmembrane region" description="Helical" evidence="10">
    <location>
        <begin position="800"/>
        <end position="817"/>
    </location>
</feature>